<dbReference type="InterPro" id="IPR001772">
    <property type="entry name" value="KA1_dom"/>
</dbReference>
<dbReference type="CDD" id="cd12122">
    <property type="entry name" value="AMPKA_C"/>
    <property type="match status" value="1"/>
</dbReference>
<feature type="domain" description="Protein kinase" evidence="12">
    <location>
        <begin position="21"/>
        <end position="304"/>
    </location>
</feature>
<dbReference type="InterPro" id="IPR017441">
    <property type="entry name" value="Protein_kinase_ATP_BS"/>
</dbReference>
<organism evidence="15 16">
    <name type="scientific">Punica granatum</name>
    <name type="common">Pomegranate</name>
    <dbReference type="NCBI Taxonomy" id="22663"/>
    <lineage>
        <taxon>Eukaryota</taxon>
        <taxon>Viridiplantae</taxon>
        <taxon>Streptophyta</taxon>
        <taxon>Embryophyta</taxon>
        <taxon>Tracheophyta</taxon>
        <taxon>Spermatophyta</taxon>
        <taxon>Magnoliopsida</taxon>
        <taxon>eudicotyledons</taxon>
        <taxon>Gunneridae</taxon>
        <taxon>Pentapetalae</taxon>
        <taxon>rosids</taxon>
        <taxon>malvids</taxon>
        <taxon>Myrtales</taxon>
        <taxon>Lythraceae</taxon>
        <taxon>Punica</taxon>
    </lineage>
</organism>
<dbReference type="AlphaFoldDB" id="A0A6P8EF30"/>
<evidence type="ECO:0000256" key="11">
    <source>
        <dbReference type="PROSITE-ProRule" id="PRU10141"/>
    </source>
</evidence>
<dbReference type="InterPro" id="IPR015940">
    <property type="entry name" value="UBA"/>
</dbReference>
<dbReference type="FunFam" id="1.10.510.10:FF:000571">
    <property type="entry name" value="Maternal embryonic leucine zipper kinase"/>
    <property type="match status" value="1"/>
</dbReference>
<evidence type="ECO:0000256" key="4">
    <source>
        <dbReference type="ARBA" id="ARBA00022679"/>
    </source>
</evidence>
<dbReference type="PROSITE" id="PS50030">
    <property type="entry name" value="UBA"/>
    <property type="match status" value="1"/>
</dbReference>
<dbReference type="CDD" id="cd14079">
    <property type="entry name" value="STKc_AMPK_alpha"/>
    <property type="match status" value="1"/>
</dbReference>
<evidence type="ECO:0000256" key="5">
    <source>
        <dbReference type="ARBA" id="ARBA00022741"/>
    </source>
</evidence>
<dbReference type="GeneID" id="116213281"/>
<evidence type="ECO:0000256" key="6">
    <source>
        <dbReference type="ARBA" id="ARBA00022777"/>
    </source>
</evidence>
<feature type="binding site" evidence="11">
    <location>
        <position position="50"/>
    </location>
    <ligand>
        <name>ATP</name>
        <dbReference type="ChEBI" id="CHEBI:30616"/>
    </ligand>
</feature>
<dbReference type="Pfam" id="PF00069">
    <property type="entry name" value="Pkinase"/>
    <property type="match status" value="2"/>
</dbReference>
<gene>
    <name evidence="16 17" type="primary">LOC116213281</name>
</gene>
<dbReference type="InterPro" id="IPR008271">
    <property type="entry name" value="Ser/Thr_kinase_AS"/>
</dbReference>
<dbReference type="PROSITE" id="PS50011">
    <property type="entry name" value="PROTEIN_KINASE_DOM"/>
    <property type="match status" value="1"/>
</dbReference>
<accession>A0A6P8EF30</accession>
<dbReference type="GO" id="GO:0004674">
    <property type="term" value="F:protein serine/threonine kinase activity"/>
    <property type="evidence" value="ECO:0007669"/>
    <property type="project" value="UniProtKB-KW"/>
</dbReference>
<evidence type="ECO:0000313" key="15">
    <source>
        <dbReference type="Proteomes" id="UP000515151"/>
    </source>
</evidence>
<dbReference type="GO" id="GO:0005737">
    <property type="term" value="C:cytoplasm"/>
    <property type="evidence" value="ECO:0007669"/>
    <property type="project" value="TreeGrafter"/>
</dbReference>
<name>A0A6P8EF30_PUNGR</name>
<evidence type="ECO:0000256" key="7">
    <source>
        <dbReference type="ARBA" id="ARBA00022840"/>
    </source>
</evidence>
<evidence type="ECO:0000313" key="16">
    <source>
        <dbReference type="RefSeq" id="XP_031404011.1"/>
    </source>
</evidence>
<protein>
    <recommendedName>
        <fullName evidence="2">non-specific serine/threonine protein kinase</fullName>
        <ecNumber evidence="2">2.7.11.1</ecNumber>
    </recommendedName>
</protein>
<keyword evidence="3" id="KW-0723">Serine/threonine-protein kinase</keyword>
<dbReference type="InterPro" id="IPR028375">
    <property type="entry name" value="KA1/Ssp2_C"/>
</dbReference>
<evidence type="ECO:0000256" key="1">
    <source>
        <dbReference type="ARBA" id="ARBA00006234"/>
    </source>
</evidence>
<dbReference type="EC" id="2.7.11.1" evidence="2"/>
<proteinExistence type="inferred from homology"/>
<evidence type="ECO:0000256" key="8">
    <source>
        <dbReference type="ARBA" id="ARBA00047899"/>
    </source>
</evidence>
<evidence type="ECO:0000256" key="9">
    <source>
        <dbReference type="ARBA" id="ARBA00048679"/>
    </source>
</evidence>
<dbReference type="PANTHER" id="PTHR24346">
    <property type="entry name" value="MAP/MICROTUBULE AFFINITY-REGULATING KINASE"/>
    <property type="match status" value="1"/>
</dbReference>
<feature type="domain" description="KA1" evidence="14">
    <location>
        <begin position="504"/>
        <end position="553"/>
    </location>
</feature>
<dbReference type="Pfam" id="PF02149">
    <property type="entry name" value="KA1"/>
    <property type="match status" value="1"/>
</dbReference>
<evidence type="ECO:0000256" key="2">
    <source>
        <dbReference type="ARBA" id="ARBA00012513"/>
    </source>
</evidence>
<dbReference type="OrthoDB" id="193931at2759"/>
<dbReference type="SUPFAM" id="SSF56112">
    <property type="entry name" value="Protein kinase-like (PK-like)"/>
    <property type="match status" value="1"/>
</dbReference>
<dbReference type="PANTHER" id="PTHR24346:SF82">
    <property type="entry name" value="KP78A-RELATED"/>
    <property type="match status" value="1"/>
</dbReference>
<comment type="similarity">
    <text evidence="1">Belongs to the protein kinase superfamily. CAMK Ser/Thr protein kinase family. SNF1 subfamily.</text>
</comment>
<dbReference type="GO" id="GO:0005524">
    <property type="term" value="F:ATP binding"/>
    <property type="evidence" value="ECO:0007669"/>
    <property type="project" value="UniProtKB-UniRule"/>
</dbReference>
<dbReference type="RefSeq" id="XP_031404011.1">
    <property type="nucleotide sequence ID" value="XM_031548151.1"/>
</dbReference>
<dbReference type="InterPro" id="IPR011009">
    <property type="entry name" value="Kinase-like_dom_sf"/>
</dbReference>
<evidence type="ECO:0000256" key="3">
    <source>
        <dbReference type="ARBA" id="ARBA00022527"/>
    </source>
</evidence>
<dbReference type="SMART" id="SM00220">
    <property type="entry name" value="S_TKc"/>
    <property type="match status" value="1"/>
</dbReference>
<comment type="catalytic activity">
    <reaction evidence="8">
        <text>L-threonyl-[protein] + ATP = O-phospho-L-threonyl-[protein] + ADP + H(+)</text>
        <dbReference type="Rhea" id="RHEA:46608"/>
        <dbReference type="Rhea" id="RHEA-COMP:11060"/>
        <dbReference type="Rhea" id="RHEA-COMP:11605"/>
        <dbReference type="ChEBI" id="CHEBI:15378"/>
        <dbReference type="ChEBI" id="CHEBI:30013"/>
        <dbReference type="ChEBI" id="CHEBI:30616"/>
        <dbReference type="ChEBI" id="CHEBI:61977"/>
        <dbReference type="ChEBI" id="CHEBI:456216"/>
        <dbReference type="EC" id="2.7.11.1"/>
    </reaction>
</comment>
<dbReference type="PROSITE" id="PS50032">
    <property type="entry name" value="KA1"/>
    <property type="match status" value="1"/>
</dbReference>
<dbReference type="FunFam" id="3.30.200.20:FF:000003">
    <property type="entry name" value="Non-specific serine/threonine protein kinase"/>
    <property type="match status" value="1"/>
</dbReference>
<evidence type="ECO:0000259" key="12">
    <source>
        <dbReference type="PROSITE" id="PS50011"/>
    </source>
</evidence>
<dbReference type="InterPro" id="IPR000719">
    <property type="entry name" value="Prot_kinase_dom"/>
</dbReference>
<evidence type="ECO:0000259" key="14">
    <source>
        <dbReference type="PROSITE" id="PS50032"/>
    </source>
</evidence>
<comment type="function">
    <text evidence="10">CIPK serine-threonine protein kinases interact with CBL proteins. Binding of a CBL protein to the regulatory NAF domain of CIPK protein lead to the activation of the kinase in a calcium-dependent manner.</text>
</comment>
<evidence type="ECO:0000259" key="13">
    <source>
        <dbReference type="PROSITE" id="PS50030"/>
    </source>
</evidence>
<keyword evidence="7 11" id="KW-0067">ATP-binding</keyword>
<reference evidence="16 17" key="2">
    <citation type="submission" date="2025-04" db="UniProtKB">
        <authorList>
            <consortium name="RefSeq"/>
        </authorList>
    </citation>
    <scope>IDENTIFICATION</scope>
    <source>
        <tissue evidence="16 17">Leaf</tissue>
    </source>
</reference>
<dbReference type="PROSITE" id="PS00107">
    <property type="entry name" value="PROTEIN_KINASE_ATP"/>
    <property type="match status" value="1"/>
</dbReference>
<comment type="catalytic activity">
    <reaction evidence="9">
        <text>L-seryl-[protein] + ATP = O-phospho-L-seryl-[protein] + ADP + H(+)</text>
        <dbReference type="Rhea" id="RHEA:17989"/>
        <dbReference type="Rhea" id="RHEA-COMP:9863"/>
        <dbReference type="Rhea" id="RHEA-COMP:11604"/>
        <dbReference type="ChEBI" id="CHEBI:15378"/>
        <dbReference type="ChEBI" id="CHEBI:29999"/>
        <dbReference type="ChEBI" id="CHEBI:30616"/>
        <dbReference type="ChEBI" id="CHEBI:83421"/>
        <dbReference type="ChEBI" id="CHEBI:456216"/>
        <dbReference type="EC" id="2.7.11.1"/>
    </reaction>
</comment>
<dbReference type="Gene3D" id="1.10.510.10">
    <property type="entry name" value="Transferase(Phosphotransferase) domain 1"/>
    <property type="match status" value="2"/>
</dbReference>
<dbReference type="SUPFAM" id="SSF103243">
    <property type="entry name" value="KA1-like"/>
    <property type="match status" value="1"/>
</dbReference>
<reference evidence="15" key="1">
    <citation type="journal article" date="2020" name="Plant Biotechnol. J.">
        <title>The pomegranate (Punica granatum L.) draft genome dissects genetic divergence between soft- and hard-seeded cultivars.</title>
        <authorList>
            <person name="Luo X."/>
            <person name="Li H."/>
            <person name="Wu Z."/>
            <person name="Yao W."/>
            <person name="Zhao P."/>
            <person name="Cao D."/>
            <person name="Yu H."/>
            <person name="Li K."/>
            <person name="Poudel K."/>
            <person name="Zhao D."/>
            <person name="Zhang F."/>
            <person name="Xia X."/>
            <person name="Chen L."/>
            <person name="Wang Q."/>
            <person name="Jing D."/>
            <person name="Cao S."/>
        </authorList>
    </citation>
    <scope>NUCLEOTIDE SEQUENCE [LARGE SCALE GENOMIC DNA]</scope>
</reference>
<evidence type="ECO:0000313" key="17">
    <source>
        <dbReference type="RefSeq" id="XP_031404012.1"/>
    </source>
</evidence>
<dbReference type="CDD" id="cd14335">
    <property type="entry name" value="UBA_SnRK1_plant"/>
    <property type="match status" value="1"/>
</dbReference>
<keyword evidence="4" id="KW-0808">Transferase</keyword>
<sequence length="554" mass="63134">MERHLPLARASTSGNTVLGNYKIIRNLGHGAFGKVKVARHLPTGCKVAIKILNRRKIREKGMDQKVEREIKISKMLVHPHIIRLYEVIETATDIYVVMEYAERGELFDYIVENRRVQEEEARKFFQQVANASNDDSVFRFAVLFKQLIINSMLFLLEQIISGLEYCHKYRVVHRDLKPENLLLDSNGNLKIADFGLSNIMLDGHFLKTSCGSPNYAAPEVISGKLYAGPEIDVWSCGVILYALLAGTLPFDDESLPNLYRKIKGGVYTLPSHLPSGAKELIARMLVVDPIKRITIPEIRQHHWFRVNLPCYLAAPSLDIINHTRKIDEEILQRVTMMGFDQNFLIQSLQEKLHNDGTVSYYLLLDNYNRANGYYNIELEMYQENYSAAMQIGESSQSAASDCLTGIPNHHQSISLRPQPQSQSSERWALGLQFGSHPLQIMVVVLSALQKLNVCWKKIGQYNMKCRWSPTFNGHTSQIQAPIKDTALRDPSQIDIDINADILAAIVAQNTVKFELQLYKTLEENNYLLDLQRIMGPQLLFLDLCTNFLSQLQII</sequence>
<evidence type="ECO:0000256" key="10">
    <source>
        <dbReference type="ARBA" id="ARBA00058225"/>
    </source>
</evidence>
<dbReference type="Gene3D" id="3.30.310.80">
    <property type="entry name" value="Kinase associated domain 1, KA1"/>
    <property type="match status" value="1"/>
</dbReference>
<keyword evidence="15" id="KW-1185">Reference proteome</keyword>
<dbReference type="GO" id="GO:0035556">
    <property type="term" value="P:intracellular signal transduction"/>
    <property type="evidence" value="ECO:0007669"/>
    <property type="project" value="TreeGrafter"/>
</dbReference>
<dbReference type="RefSeq" id="XP_031404012.1">
    <property type="nucleotide sequence ID" value="XM_031548152.1"/>
</dbReference>
<dbReference type="Proteomes" id="UP000515151">
    <property type="component" value="Chromosome 7"/>
</dbReference>
<dbReference type="PROSITE" id="PS00108">
    <property type="entry name" value="PROTEIN_KINASE_ST"/>
    <property type="match status" value="1"/>
</dbReference>
<feature type="domain" description="UBA" evidence="13">
    <location>
        <begin position="325"/>
        <end position="365"/>
    </location>
</feature>
<keyword evidence="5 11" id="KW-0547">Nucleotide-binding</keyword>
<keyword evidence="6" id="KW-0418">Kinase</keyword>